<name>A0AA88RPJ5_9ASTE</name>
<organism evidence="1 2">
    <name type="scientific">Escallonia rubra</name>
    <dbReference type="NCBI Taxonomy" id="112253"/>
    <lineage>
        <taxon>Eukaryota</taxon>
        <taxon>Viridiplantae</taxon>
        <taxon>Streptophyta</taxon>
        <taxon>Embryophyta</taxon>
        <taxon>Tracheophyta</taxon>
        <taxon>Spermatophyta</taxon>
        <taxon>Magnoliopsida</taxon>
        <taxon>eudicotyledons</taxon>
        <taxon>Gunneridae</taxon>
        <taxon>Pentapetalae</taxon>
        <taxon>asterids</taxon>
        <taxon>campanulids</taxon>
        <taxon>Escalloniales</taxon>
        <taxon>Escalloniaceae</taxon>
        <taxon>Escallonia</taxon>
    </lineage>
</organism>
<dbReference type="EMBL" id="JAVXUO010001034">
    <property type="protein sequence ID" value="KAK2986766.1"/>
    <property type="molecule type" value="Genomic_DNA"/>
</dbReference>
<comment type="caution">
    <text evidence="1">The sequence shown here is derived from an EMBL/GenBank/DDBJ whole genome shotgun (WGS) entry which is preliminary data.</text>
</comment>
<protein>
    <submittedName>
        <fullName evidence="1">Uncharacterized protein</fullName>
    </submittedName>
</protein>
<dbReference type="PANTHER" id="PTHR33702">
    <property type="entry name" value="BNAA09G40010D PROTEIN"/>
    <property type="match status" value="1"/>
</dbReference>
<evidence type="ECO:0000313" key="1">
    <source>
        <dbReference type="EMBL" id="KAK2986766.1"/>
    </source>
</evidence>
<gene>
    <name evidence="1" type="ORF">RJ640_010991</name>
</gene>
<keyword evidence="2" id="KW-1185">Reference proteome</keyword>
<dbReference type="PANTHER" id="PTHR33702:SF16">
    <property type="match status" value="1"/>
</dbReference>
<sequence>MDVEAPKSSTYSLLLSRAFSNRFTQKIGMEMLRNPFNGSSVKKYRRRRGYNQLDDETAHRRNVKTVRFGGSPRPRRSWRIKVLPTLRLKRFSVSPSKIWSRVKNAYVDMMLKVAGNVGYLNNGSEFVLKRVPKGRQVGHVYSSNEFESRLILEIYKSLVASRELATV</sequence>
<accession>A0AA88RPJ5</accession>
<proteinExistence type="predicted"/>
<dbReference type="Proteomes" id="UP001187471">
    <property type="component" value="Unassembled WGS sequence"/>
</dbReference>
<evidence type="ECO:0000313" key="2">
    <source>
        <dbReference type="Proteomes" id="UP001187471"/>
    </source>
</evidence>
<reference evidence="1" key="1">
    <citation type="submission" date="2022-12" db="EMBL/GenBank/DDBJ databases">
        <title>Draft genome assemblies for two species of Escallonia (Escalloniales).</title>
        <authorList>
            <person name="Chanderbali A."/>
            <person name="Dervinis C."/>
            <person name="Anghel I."/>
            <person name="Soltis D."/>
            <person name="Soltis P."/>
            <person name="Zapata F."/>
        </authorList>
    </citation>
    <scope>NUCLEOTIDE SEQUENCE</scope>
    <source>
        <strain evidence="1">UCBG92.1500</strain>
        <tissue evidence="1">Leaf</tissue>
    </source>
</reference>
<dbReference type="AlphaFoldDB" id="A0AA88RPJ5"/>